<evidence type="ECO:0000256" key="7">
    <source>
        <dbReference type="ARBA" id="ARBA00022737"/>
    </source>
</evidence>
<dbReference type="InterPro" id="IPR002049">
    <property type="entry name" value="LE_dom"/>
</dbReference>
<dbReference type="PROSITE" id="PS00022">
    <property type="entry name" value="EGF_1"/>
    <property type="match status" value="5"/>
</dbReference>
<dbReference type="Proteomes" id="UP000492821">
    <property type="component" value="Unassembled WGS sequence"/>
</dbReference>
<feature type="compositionally biased region" description="Polar residues" evidence="12">
    <location>
        <begin position="319"/>
        <end position="329"/>
    </location>
</feature>
<evidence type="ECO:0000256" key="11">
    <source>
        <dbReference type="PROSITE-ProRule" id="PRU00076"/>
    </source>
</evidence>
<reference evidence="15" key="1">
    <citation type="journal article" date="2013" name="Genetics">
        <title>The draft genome and transcriptome of Panagrellus redivivus are shaped by the harsh demands of a free-living lifestyle.</title>
        <authorList>
            <person name="Srinivasan J."/>
            <person name="Dillman A.R."/>
            <person name="Macchietto M.G."/>
            <person name="Heikkinen L."/>
            <person name="Lakso M."/>
            <person name="Fracchia K.M."/>
            <person name="Antoshechkin I."/>
            <person name="Mortazavi A."/>
            <person name="Wong G."/>
            <person name="Sternberg P.W."/>
        </authorList>
    </citation>
    <scope>NUCLEOTIDE SEQUENCE [LARGE SCALE GENOMIC DNA]</scope>
    <source>
        <strain evidence="15">MT8872</strain>
    </source>
</reference>
<keyword evidence="5 11" id="KW-0245">EGF-like domain</keyword>
<dbReference type="InterPro" id="IPR011042">
    <property type="entry name" value="6-blade_b-propeller_TolB-like"/>
</dbReference>
<name>A0A7E4W138_PANRE</name>
<feature type="compositionally biased region" description="Polar residues" evidence="12">
    <location>
        <begin position="337"/>
        <end position="349"/>
    </location>
</feature>
<dbReference type="CDD" id="cd00055">
    <property type="entry name" value="EGF_Lam"/>
    <property type="match status" value="1"/>
</dbReference>
<dbReference type="GO" id="GO:0005886">
    <property type="term" value="C:plasma membrane"/>
    <property type="evidence" value="ECO:0007669"/>
    <property type="project" value="UniProtKB-SubCell"/>
</dbReference>
<feature type="domain" description="EGF-like" evidence="14">
    <location>
        <begin position="707"/>
        <end position="740"/>
    </location>
</feature>
<evidence type="ECO:0000256" key="9">
    <source>
        <dbReference type="ARBA" id="ARBA00023136"/>
    </source>
</evidence>
<dbReference type="Gene3D" id="2.120.10.30">
    <property type="entry name" value="TolB, C-terminal domain"/>
    <property type="match status" value="2"/>
</dbReference>
<evidence type="ECO:0000256" key="13">
    <source>
        <dbReference type="SAM" id="Phobius"/>
    </source>
</evidence>
<feature type="region of interest" description="Disordered" evidence="12">
    <location>
        <begin position="1"/>
        <end position="44"/>
    </location>
</feature>
<feature type="disulfide bond" evidence="11">
    <location>
        <begin position="952"/>
        <end position="961"/>
    </location>
</feature>
<dbReference type="InterPro" id="IPR056822">
    <property type="entry name" value="TEN_NHL"/>
</dbReference>
<comment type="subcellular location">
    <subcellularLocation>
        <location evidence="2">Cell membrane</location>
    </subcellularLocation>
    <subcellularLocation>
        <location evidence="1">Membrane</location>
        <topology evidence="1">Single-pass membrane protein</topology>
    </subcellularLocation>
</comment>
<dbReference type="InterPro" id="IPR057629">
    <property type="entry name" value="Teneurin1-4_GBD"/>
</dbReference>
<feature type="compositionally biased region" description="Basic residues" evidence="12">
    <location>
        <begin position="404"/>
        <end position="415"/>
    </location>
</feature>
<feature type="region of interest" description="Disordered" evidence="12">
    <location>
        <begin position="79"/>
        <end position="100"/>
    </location>
</feature>
<dbReference type="PROSITE" id="PS50026">
    <property type="entry name" value="EGF_3"/>
    <property type="match status" value="3"/>
</dbReference>
<dbReference type="InterPro" id="IPR000742">
    <property type="entry name" value="EGF"/>
</dbReference>
<evidence type="ECO:0000256" key="6">
    <source>
        <dbReference type="ARBA" id="ARBA00022692"/>
    </source>
</evidence>
<comment type="similarity">
    <text evidence="3">Belongs to the tenascin family. Teneurin subfamily.</text>
</comment>
<accession>A0A7E4W138</accession>
<feature type="disulfide bond" evidence="11">
    <location>
        <begin position="730"/>
        <end position="739"/>
    </location>
</feature>
<keyword evidence="4" id="KW-1003">Cell membrane</keyword>
<dbReference type="PANTHER" id="PTHR11219">
    <property type="entry name" value="TENEURIN AND N-ACETYLGLUCOSAMINE-1-PHOSPHODIESTER ALPHA-N-ACETYLGLUCOSAMINIDASE"/>
    <property type="match status" value="1"/>
</dbReference>
<dbReference type="InterPro" id="IPR057627">
    <property type="entry name" value="FN-plug_TEN1-4"/>
</dbReference>
<feature type="region of interest" description="Disordered" evidence="12">
    <location>
        <begin position="307"/>
        <end position="363"/>
    </location>
</feature>
<dbReference type="InterPro" id="IPR056820">
    <property type="entry name" value="TEN_TTR-like"/>
</dbReference>
<evidence type="ECO:0000256" key="4">
    <source>
        <dbReference type="ARBA" id="ARBA00022475"/>
    </source>
</evidence>
<dbReference type="InterPro" id="IPR051216">
    <property type="entry name" value="Teneurin"/>
</dbReference>
<feature type="disulfide bond" evidence="11">
    <location>
        <begin position="931"/>
        <end position="941"/>
    </location>
</feature>
<dbReference type="InterPro" id="IPR028916">
    <property type="entry name" value="Tox-GHH_dom"/>
</dbReference>
<evidence type="ECO:0000256" key="10">
    <source>
        <dbReference type="ARBA" id="ARBA00023157"/>
    </source>
</evidence>
<evidence type="ECO:0000256" key="12">
    <source>
        <dbReference type="SAM" id="MobiDB-lite"/>
    </source>
</evidence>
<evidence type="ECO:0000256" key="5">
    <source>
        <dbReference type="ARBA" id="ARBA00022536"/>
    </source>
</evidence>
<keyword evidence="15" id="KW-1185">Reference proteome</keyword>
<comment type="caution">
    <text evidence="11">Lacks conserved residue(s) required for the propagation of feature annotation.</text>
</comment>
<dbReference type="Pfam" id="PF25020">
    <property type="entry name" value="TTR_TEN1-4"/>
    <property type="match status" value="1"/>
</dbReference>
<dbReference type="CDD" id="cd00054">
    <property type="entry name" value="EGF_CA"/>
    <property type="match status" value="2"/>
</dbReference>
<evidence type="ECO:0000256" key="1">
    <source>
        <dbReference type="ARBA" id="ARBA00004167"/>
    </source>
</evidence>
<evidence type="ECO:0000256" key="8">
    <source>
        <dbReference type="ARBA" id="ARBA00022989"/>
    </source>
</evidence>
<dbReference type="Pfam" id="PF25023">
    <property type="entry name" value="TEN_YD-shell"/>
    <property type="match status" value="1"/>
</dbReference>
<dbReference type="Pfam" id="PF23093">
    <property type="entry name" value="GBD_Tenm3"/>
    <property type="match status" value="1"/>
</dbReference>
<feature type="transmembrane region" description="Helical" evidence="13">
    <location>
        <begin position="443"/>
        <end position="463"/>
    </location>
</feature>
<evidence type="ECO:0000313" key="15">
    <source>
        <dbReference type="Proteomes" id="UP000492821"/>
    </source>
</evidence>
<dbReference type="WBParaSite" id="Pan_g5741.t1">
    <property type="protein sequence ID" value="Pan_g5741.t1"/>
    <property type="gene ID" value="Pan_g5741"/>
</dbReference>
<keyword evidence="7" id="KW-0677">Repeat</keyword>
<dbReference type="PROSITE" id="PS01186">
    <property type="entry name" value="EGF_2"/>
    <property type="match status" value="3"/>
</dbReference>
<keyword evidence="10 11" id="KW-1015">Disulfide bond</keyword>
<dbReference type="GO" id="GO:0008045">
    <property type="term" value="P:motor neuron axon guidance"/>
    <property type="evidence" value="ECO:0007669"/>
    <property type="project" value="TreeGrafter"/>
</dbReference>
<feature type="compositionally biased region" description="Low complexity" evidence="12">
    <location>
        <begin position="391"/>
        <end position="403"/>
    </location>
</feature>
<evidence type="ECO:0000313" key="16">
    <source>
        <dbReference type="WBParaSite" id="Pan_g5741.t1"/>
    </source>
</evidence>
<protein>
    <submittedName>
        <fullName evidence="16">Teneurin-m</fullName>
    </submittedName>
</protein>
<feature type="domain" description="EGF-like" evidence="14">
    <location>
        <begin position="927"/>
        <end position="962"/>
    </location>
</feature>
<evidence type="ECO:0000256" key="2">
    <source>
        <dbReference type="ARBA" id="ARBA00004236"/>
    </source>
</evidence>
<evidence type="ECO:0000256" key="3">
    <source>
        <dbReference type="ARBA" id="ARBA00009385"/>
    </source>
</evidence>
<feature type="transmembrane region" description="Helical" evidence="13">
    <location>
        <begin position="240"/>
        <end position="257"/>
    </location>
</feature>
<dbReference type="Gene3D" id="2.10.25.10">
    <property type="entry name" value="Laminin"/>
    <property type="match status" value="4"/>
</dbReference>
<feature type="domain" description="EGF-like" evidence="14">
    <location>
        <begin position="669"/>
        <end position="705"/>
    </location>
</feature>
<dbReference type="Pfam" id="PF25024">
    <property type="entry name" value="EGF_TEN"/>
    <property type="match status" value="2"/>
</dbReference>
<dbReference type="Gene3D" id="2.180.10.10">
    <property type="entry name" value="RHS repeat-associated core"/>
    <property type="match status" value="1"/>
</dbReference>
<reference evidence="16" key="2">
    <citation type="submission" date="2020-10" db="UniProtKB">
        <authorList>
            <consortium name="WormBaseParasite"/>
        </authorList>
    </citation>
    <scope>IDENTIFICATION</scope>
</reference>
<feature type="disulfide bond" evidence="11">
    <location>
        <begin position="695"/>
        <end position="704"/>
    </location>
</feature>
<dbReference type="FunFam" id="2.10.25.10:FF:000013">
    <property type="entry name" value="Teneurin transmembrane protein 4"/>
    <property type="match status" value="1"/>
</dbReference>
<keyword evidence="8 13" id="KW-1133">Transmembrane helix</keyword>
<dbReference type="Pfam" id="PF15636">
    <property type="entry name" value="Tox-GHH"/>
    <property type="match status" value="1"/>
</dbReference>
<dbReference type="SUPFAM" id="SSF101898">
    <property type="entry name" value="NHL repeat"/>
    <property type="match status" value="1"/>
</dbReference>
<proteinExistence type="inferred from homology"/>
<evidence type="ECO:0000259" key="14">
    <source>
        <dbReference type="PROSITE" id="PS50026"/>
    </source>
</evidence>
<feature type="compositionally biased region" description="Pro residues" evidence="12">
    <location>
        <begin position="1"/>
        <end position="14"/>
    </location>
</feature>
<dbReference type="Pfam" id="PF25021">
    <property type="entry name" value="TEN_NHL"/>
    <property type="match status" value="1"/>
</dbReference>
<dbReference type="SMART" id="SM00181">
    <property type="entry name" value="EGF"/>
    <property type="match status" value="7"/>
</dbReference>
<feature type="region of interest" description="Disordered" evidence="12">
    <location>
        <begin position="389"/>
        <end position="417"/>
    </location>
</feature>
<dbReference type="InterPro" id="IPR056823">
    <property type="entry name" value="TEN-like_YD-shell"/>
</dbReference>
<keyword evidence="9 13" id="KW-0472">Membrane</keyword>
<dbReference type="PANTHER" id="PTHR11219:SF69">
    <property type="entry name" value="TENEURIN-A"/>
    <property type="match status" value="1"/>
</dbReference>
<sequence length="2898" mass="323721">MRAPPPQFQPPSPPVDDHQYQRDLMISTLPTDDDDDSHYETPDRHTSLVVGGSILDNRAFHGESSSLITTPLSTALTARPGVSGTMRNGNCYRPPPSLGNEEERHQFLQRNPDTGAYFIPSYRSGELEVHSTMEIDMKRKEVSSTKQKTGDEEARSRHSFSNASCSYLTTAARPHTWVEPFVSLTICLFERTQSRLDFSSCRLRQQTRHRNNHLVGAKKADFGTMYNMGRTVLTDSCTTLMSHMFVLILPIVSRIFLISSAPGDDYADGYWSVQHPPPPTMGSFRRPPSSDDDLIMVVGTSASLGGQYAHRPRRFRQPRSASHLDSASSVPLYDEVSAQTTTSTLSPQSRRTDKSCGGRSSIAKNMNYNLSTNGVPRYNYESLHKQNMITSNSSSGSSASQPLRTRRSSLRRHSKSGGMSKLADVFSCGSKSHKSNETFYRRVAIVFGVIILLLALVLGYLFYQFKNIESKYVVYDESGSVYYNHNLAESQRIPYMEVGEDGHRLLALPESFRLGEFVHADLPPGQIVYTKFSVQHDSPIQFNISVGPKARIALYARQTLRPSLTAYDYTHIIRGDHLHVAGAVRRLRRSVNSFKSTVVTFELLSGKWNLGIFNDGTTPQAIGFVASTVKKELPVTTSVAAKSKKTCKYHCFSKGVCKEGKCHCHPGYSGDYCEETACPVLCSGNGIFTNGRCNCHDGFKGPDCDIDARWCAVPNCNHHGQCDSNGRCICDRGWTGEFCELRDCDDPTCSNNGICQNATCYCGVGWYGKHCEQRISTACSPLDVYHDAPINQADFYKQDPFTTSQPVAVKSQPTNFKVQNDLPIFNEPVAPVKKTFDQSRCNNRGEFDSSTSKCNCFDGWTGSTCELQECASECVHGICNDGQCLCDPQYTGTDCSQKQCLPGCEKHGVCNNGVCECNPGWNGENCFIEGCPNNCSNTGTCQQFKGAWQCACDSSHYGPHCEYAMETSCDDGIDNDDDGLVDCEDSECCSHQACSDKNPLCTKVVQPRSVLLRIQAPTDASFFQRNHFLIEPESVQRFADVSLFNESRAAIIRGEVVSSKGGPLTSVRVSDTANPRFGFSLTRGEGDTGAFDIMVNGGGFVTLQFLRQPFGKVEKSFYVPANDIINVGKIYMNEVSSPEFNKESISPECQEHHLKHVYAPKIMPSWILRQYAGGFNDNNEDITRVVADARVVLDSIPIAGTNEMEMIYSSDRADGFQSTLHIALLPADISPSLRLVHVKIQLAGQEFKSLLVAKPKLVHTFHWNHLNVYSQTVYGLNLASVSIGYEYEDCSTDSEIVWHHEQIKIEGRKAPKNALGLWSLNFHHHFDPLNNVLQRGDGLTQYLGELSMISRTLVGSEKQREAVCSESCLKQSIDSANLFLPTSLAIASDGTLYIGDFNVIRRVKPDRSSIDVVLELSSADISSAYYLAVDPSTDKLYISIPQRRQIWMLKKTDRIDDITTNYKIVIGDGATCTDMDGSCGDGGPAESAQLNFPKDITFGNSGNMFILDGRRIRYVTKDRVINTLVGVPVKKSADNCATIFRMNELALEWPLSIVFEPTSSDLIVLDADVIYRLNTCTGVVKTLAGIVKACTNQDLSHLDGAQALSIDPKLGVIYIAETDSKKHNFVRSLPVNGGRLTTVAGIASKCDCDRVNCPCDDPLGKPPAIATQSFLHKPVSLIVDAHGRLYVADQANFKIKLVEHVSATFESSNRTYVINSPSTNEVFHFNQHGLHQMTTSLLSGQELYRFKYSVDTRFGMLSEITTPGGFSMRLSRMNETDVILDGTMPHKTLVRMHTFDRQLVQMVQVLTTDGKTVEFDYENGQLLKTRRSLDRTFFFEYDAAGRVTTMSTSTGETYSFDSDYSLNNVLNTDVHLNGQRFRRFIASNDDFSEEGSSSKLFTSLPNSFIYENEEAKSTFDAVTHPLLRPHESAILKRKVVLPSTEEPMRREIRSRFEWRTAVHTDEGKNVIQVGRRPRINGRNAFTIEFDRQLARDIVRDAYDNDILTITYTPSGLIAKVEVLGALNLEPFSGTYDSHGLPLSYTWGELRQDFAYDAFQRLIANTFSRKGDLLVRRYTYGSDSSPNPSMVTMPSGNMFKWLYNSDGGVASLKSPSDEVIDFWGVRGIQNDAAAIYYRRSKAGHFNGVATAIYNSKGDLMEFVNLNGNERVSVKRDVYGRIVRIQSGKYNINIEYDQFGRVSKASTNSIMREYIYQGPLVVAMKRTSDKGGSAVYFSTEYDDLFRQTTIHINVNGTALEPLKLEYDHLTGYISKIGRCIFTSSNGVQRISNDAFVYDSEYSTTRQLKKVTLIVGGLTVIQFQSAYDTVGRLESTIWTVQDETRPTETHAYAVDGGLSEYALSSRANKQIWHSYYDASGRLVKINDDTIEIGSGGIARRVGQLNYTTDNNGWTLRRGAFLFDYDALGQLRRATHTRNRAIDIVYEYDEKNRIIARRYLHSGRVQRFYYALADANDLITHFTDSSIVDSVWTIHYNNEKTPYLLECSSGTSHIIVTDPTGSIRFIVNEQGSIDRELGYSTTGDAVFDTKMDLYFPLGYLGKFHDVETGIVFVSNYLNGIPVTRPMDSKLGRYMSTSLNMVFNQMNAFRPEEITDPFMFEHNHKAVEIPATPNEWLLLTGTNVKNLIPFTKLDLDSENTCIKSAVVSGAICAAEDQLRFLSQVMTMQPTKFMGLTSSHLSSSLIHNPVRVGINDNSLGSAGLSINYDKDNNVHLLISNYIDISVSNVLTKVLSNTSFVLQTFVMPEPRLNNTGYFEIHLVKVGAANNAEDDLHVKLNTKLFNITLKKTQLVEIASEETTIFVHYQGTPTKIRKTAINRIVTSMEQRVWSAERAALKRSTVTIHRWNEKQRQELLSSGRVRGFVPRPSNPENLDIVQNIEEWKFKPI</sequence>
<keyword evidence="6 13" id="KW-0812">Transmembrane</keyword>
<organism evidence="15 16">
    <name type="scientific">Panagrellus redivivus</name>
    <name type="common">Microworm</name>
    <dbReference type="NCBI Taxonomy" id="6233"/>
    <lineage>
        <taxon>Eukaryota</taxon>
        <taxon>Metazoa</taxon>
        <taxon>Ecdysozoa</taxon>
        <taxon>Nematoda</taxon>
        <taxon>Chromadorea</taxon>
        <taxon>Rhabditida</taxon>
        <taxon>Tylenchina</taxon>
        <taxon>Panagrolaimomorpha</taxon>
        <taxon>Panagrolaimoidea</taxon>
        <taxon>Panagrolaimidae</taxon>
        <taxon>Panagrellus</taxon>
    </lineage>
</organism>
<dbReference type="Pfam" id="PF24329">
    <property type="entry name" value="FN-plug_TEN1-4"/>
    <property type="match status" value="1"/>
</dbReference>